<dbReference type="InterPro" id="IPR013096">
    <property type="entry name" value="Cupin_2"/>
</dbReference>
<gene>
    <name evidence="4" type="ORF">METZ01_LOCUS55649</name>
</gene>
<dbReference type="Gene3D" id="2.60.120.10">
    <property type="entry name" value="Jelly Rolls"/>
    <property type="match status" value="2"/>
</dbReference>
<feature type="domain" description="Cupin type-2" evidence="3">
    <location>
        <begin position="165"/>
        <end position="233"/>
    </location>
</feature>
<dbReference type="EMBL" id="UINC01003042">
    <property type="protein sequence ID" value="SVA02795.1"/>
    <property type="molecule type" value="Genomic_DNA"/>
</dbReference>
<feature type="domain" description="Cupin type-2" evidence="3">
    <location>
        <begin position="38"/>
        <end position="106"/>
    </location>
</feature>
<keyword evidence="1" id="KW-0479">Metal-binding</keyword>
<proteinExistence type="predicted"/>
<dbReference type="PANTHER" id="PTHR35848">
    <property type="entry name" value="OXALATE-BINDING PROTEIN"/>
    <property type="match status" value="1"/>
</dbReference>
<dbReference type="GO" id="GO:0046872">
    <property type="term" value="F:metal ion binding"/>
    <property type="evidence" value="ECO:0007669"/>
    <property type="project" value="UniProtKB-KW"/>
</dbReference>
<sequence length="246" mass="26475">MTILRRADQQESSPMQGGRLLTMAGAPTGATMATVGDLTVQPGVRSAYHLHPNTEESIFVVDGEIEFRIDNSKFRASSGDCVLAPKGTGHGLENVGQSPARLITIYPTASPEREVLSDVVYDDVDPGEGVFVRGNTEPYEFSPGVSRYDMVGDFLGSSSTYLSELTFQPGSVAPNHYHPSHEESMFCLEGNLMAVYADDNGVPLATGDCFTCEVGIRHGIYNESDSPAKLLAIHPVLNPPPRVDVD</sequence>
<reference evidence="4" key="1">
    <citation type="submission" date="2018-05" db="EMBL/GenBank/DDBJ databases">
        <authorList>
            <person name="Lanie J.A."/>
            <person name="Ng W.-L."/>
            <person name="Kazmierczak K.M."/>
            <person name="Andrzejewski T.M."/>
            <person name="Davidsen T.M."/>
            <person name="Wayne K.J."/>
            <person name="Tettelin H."/>
            <person name="Glass J.I."/>
            <person name="Rusch D."/>
            <person name="Podicherti R."/>
            <person name="Tsui H.-C.T."/>
            <person name="Winkler M.E."/>
        </authorList>
    </citation>
    <scope>NUCLEOTIDE SEQUENCE</scope>
</reference>
<feature type="region of interest" description="Disordered" evidence="2">
    <location>
        <begin position="1"/>
        <end position="22"/>
    </location>
</feature>
<name>A0A381SFF8_9ZZZZ</name>
<dbReference type="InterPro" id="IPR014710">
    <property type="entry name" value="RmlC-like_jellyroll"/>
</dbReference>
<dbReference type="Pfam" id="PF07883">
    <property type="entry name" value="Cupin_2"/>
    <property type="match status" value="2"/>
</dbReference>
<protein>
    <recommendedName>
        <fullName evidence="3">Cupin type-2 domain-containing protein</fullName>
    </recommendedName>
</protein>
<dbReference type="AlphaFoldDB" id="A0A381SFF8"/>
<dbReference type="CDD" id="cd02208">
    <property type="entry name" value="cupin_RmlC-like"/>
    <property type="match status" value="1"/>
</dbReference>
<dbReference type="InterPro" id="IPR051610">
    <property type="entry name" value="GPI/OXD"/>
</dbReference>
<evidence type="ECO:0000259" key="3">
    <source>
        <dbReference type="Pfam" id="PF07883"/>
    </source>
</evidence>
<dbReference type="SUPFAM" id="SSF51182">
    <property type="entry name" value="RmlC-like cupins"/>
    <property type="match status" value="1"/>
</dbReference>
<evidence type="ECO:0000256" key="2">
    <source>
        <dbReference type="SAM" id="MobiDB-lite"/>
    </source>
</evidence>
<dbReference type="InterPro" id="IPR011051">
    <property type="entry name" value="RmlC_Cupin_sf"/>
</dbReference>
<accession>A0A381SFF8</accession>
<evidence type="ECO:0000256" key="1">
    <source>
        <dbReference type="ARBA" id="ARBA00022723"/>
    </source>
</evidence>
<dbReference type="PANTHER" id="PTHR35848:SF6">
    <property type="entry name" value="CUPIN TYPE-2 DOMAIN-CONTAINING PROTEIN"/>
    <property type="match status" value="1"/>
</dbReference>
<evidence type="ECO:0000313" key="4">
    <source>
        <dbReference type="EMBL" id="SVA02795.1"/>
    </source>
</evidence>
<organism evidence="4">
    <name type="scientific">marine metagenome</name>
    <dbReference type="NCBI Taxonomy" id="408172"/>
    <lineage>
        <taxon>unclassified sequences</taxon>
        <taxon>metagenomes</taxon>
        <taxon>ecological metagenomes</taxon>
    </lineage>
</organism>